<dbReference type="Proteomes" id="UP001318040">
    <property type="component" value="Chromosome 41"/>
</dbReference>
<accession>A0AAJ7TWR4</accession>
<feature type="compositionally biased region" description="Low complexity" evidence="2">
    <location>
        <begin position="130"/>
        <end position="147"/>
    </location>
</feature>
<feature type="compositionally biased region" description="Basic and acidic residues" evidence="2">
    <location>
        <begin position="181"/>
        <end position="190"/>
    </location>
</feature>
<feature type="compositionally biased region" description="Low complexity" evidence="2">
    <location>
        <begin position="159"/>
        <end position="180"/>
    </location>
</feature>
<organism evidence="3 4">
    <name type="scientific">Petromyzon marinus</name>
    <name type="common">Sea lamprey</name>
    <dbReference type="NCBI Taxonomy" id="7757"/>
    <lineage>
        <taxon>Eukaryota</taxon>
        <taxon>Metazoa</taxon>
        <taxon>Chordata</taxon>
        <taxon>Craniata</taxon>
        <taxon>Vertebrata</taxon>
        <taxon>Cyclostomata</taxon>
        <taxon>Hyperoartia</taxon>
        <taxon>Petromyzontiformes</taxon>
        <taxon>Petromyzontidae</taxon>
        <taxon>Petromyzon</taxon>
    </lineage>
</organism>
<evidence type="ECO:0000313" key="4">
    <source>
        <dbReference type="RefSeq" id="XP_032824999.1"/>
    </source>
</evidence>
<feature type="region of interest" description="Disordered" evidence="2">
    <location>
        <begin position="120"/>
        <end position="237"/>
    </location>
</feature>
<keyword evidence="3" id="KW-1185">Reference proteome</keyword>
<evidence type="ECO:0000256" key="1">
    <source>
        <dbReference type="SAM" id="Coils"/>
    </source>
</evidence>
<feature type="coiled-coil region" evidence="1">
    <location>
        <begin position="294"/>
        <end position="325"/>
    </location>
</feature>
<dbReference type="KEGG" id="pmrn:116950928"/>
<dbReference type="RefSeq" id="XP_032824999.1">
    <property type="nucleotide sequence ID" value="XM_032969108.1"/>
</dbReference>
<dbReference type="AlphaFoldDB" id="A0AAJ7TWR4"/>
<feature type="compositionally biased region" description="Basic and acidic residues" evidence="2">
    <location>
        <begin position="203"/>
        <end position="216"/>
    </location>
</feature>
<reference evidence="4" key="1">
    <citation type="submission" date="2025-08" db="UniProtKB">
        <authorList>
            <consortium name="RefSeq"/>
        </authorList>
    </citation>
    <scope>IDENTIFICATION</scope>
    <source>
        <tissue evidence="4">Sperm</tissue>
    </source>
</reference>
<proteinExistence type="predicted"/>
<gene>
    <name evidence="4" type="primary">LOC116950928</name>
</gene>
<evidence type="ECO:0000313" key="3">
    <source>
        <dbReference type="Proteomes" id="UP001318040"/>
    </source>
</evidence>
<keyword evidence="1" id="KW-0175">Coiled coil</keyword>
<name>A0AAJ7TWR4_PETMA</name>
<dbReference type="GeneID" id="116950928"/>
<protein>
    <submittedName>
        <fullName evidence="4">Uncharacterized protein LOC116950928</fullName>
    </submittedName>
</protein>
<sequence length="332" mass="35245">MVETTSGSGSPLGDGVDMFRRRRDAFRVQSARRNEADAVVGCTSNSGVVLKKIRSLDAFSAVLPNLPAPGISARRAAPVKLPGLDVRAGAVATHLRESKGMRGLVKWRSCDSGVEMAHVESLPPSPLVPGASAGWSSGRGDGSSSVSDETEPETEPDAAFRAVAAATAPAGVSRRSARSAALHDDGRRTTSPDVAMGAGEGGGARDHLGGRLDRGARGQSLSDETGGSSGMSSSTDVSLAWSMERGNASSHDDLNSVESWEEYINNHTQLNQMRCEGEMTPGSGLCHLDQLCRLMEKMGHLKEANKKLQQQSQQLQAELQAQRLREWKAWDV</sequence>
<evidence type="ECO:0000256" key="2">
    <source>
        <dbReference type="SAM" id="MobiDB-lite"/>
    </source>
</evidence>